<evidence type="ECO:0000256" key="3">
    <source>
        <dbReference type="ARBA" id="ARBA00012438"/>
    </source>
</evidence>
<dbReference type="EMBL" id="CP001649">
    <property type="protein sequence ID" value="ACS78783.1"/>
    <property type="molecule type" value="Genomic_DNA"/>
</dbReference>
<evidence type="ECO:0000256" key="6">
    <source>
        <dbReference type="ARBA" id="ARBA00022692"/>
    </source>
</evidence>
<feature type="domain" description="Histidine kinase" evidence="10">
    <location>
        <begin position="560"/>
        <end position="805"/>
    </location>
</feature>
<evidence type="ECO:0000256" key="8">
    <source>
        <dbReference type="ARBA" id="ARBA00023136"/>
    </source>
</evidence>
<evidence type="ECO:0000256" key="2">
    <source>
        <dbReference type="ARBA" id="ARBA00004651"/>
    </source>
</evidence>
<dbReference type="GO" id="GO:0005886">
    <property type="term" value="C:plasma membrane"/>
    <property type="evidence" value="ECO:0007669"/>
    <property type="project" value="UniProtKB-SubCell"/>
</dbReference>
<evidence type="ECO:0000256" key="4">
    <source>
        <dbReference type="ARBA" id="ARBA00022475"/>
    </source>
</evidence>
<dbReference type="InterPro" id="IPR033480">
    <property type="entry name" value="sCache_2"/>
</dbReference>
<dbReference type="InterPro" id="IPR003594">
    <property type="entry name" value="HATPase_dom"/>
</dbReference>
<dbReference type="PANTHER" id="PTHR43065:SF42">
    <property type="entry name" value="TWO-COMPONENT SENSOR PPRA"/>
    <property type="match status" value="1"/>
</dbReference>
<protein>
    <recommendedName>
        <fullName evidence="3">histidine kinase</fullName>
        <ecNumber evidence="3">2.7.13.3</ecNumber>
    </recommendedName>
</protein>
<keyword evidence="7 9" id="KW-1133">Transmembrane helix</keyword>
<name>C6BYJ2_MARSD</name>
<evidence type="ECO:0000256" key="5">
    <source>
        <dbReference type="ARBA" id="ARBA00022553"/>
    </source>
</evidence>
<organism evidence="12 13">
    <name type="scientific">Maridesulfovibrio salexigens (strain ATCC 14822 / DSM 2638 / NCIMB 8403 / VKM B-1763)</name>
    <name type="common">Desulfovibrio salexigens</name>
    <dbReference type="NCBI Taxonomy" id="526222"/>
    <lineage>
        <taxon>Bacteria</taxon>
        <taxon>Pseudomonadati</taxon>
        <taxon>Thermodesulfobacteriota</taxon>
        <taxon>Desulfovibrionia</taxon>
        <taxon>Desulfovibrionales</taxon>
        <taxon>Desulfovibrionaceae</taxon>
        <taxon>Maridesulfovibrio</taxon>
    </lineage>
</organism>
<dbReference type="PROSITE" id="PS50109">
    <property type="entry name" value="HIS_KIN"/>
    <property type="match status" value="1"/>
</dbReference>
<dbReference type="eggNOG" id="COG4191">
    <property type="taxonomic scope" value="Bacteria"/>
</dbReference>
<evidence type="ECO:0000259" key="10">
    <source>
        <dbReference type="PROSITE" id="PS50109"/>
    </source>
</evidence>
<evidence type="ECO:0000313" key="13">
    <source>
        <dbReference type="Proteomes" id="UP000002601"/>
    </source>
</evidence>
<dbReference type="Gene3D" id="3.30.565.10">
    <property type="entry name" value="Histidine kinase-like ATPase, C-terminal domain"/>
    <property type="match status" value="1"/>
</dbReference>
<dbReference type="eggNOG" id="COG4564">
    <property type="taxonomic scope" value="Bacteria"/>
</dbReference>
<dbReference type="HOGENOM" id="CLU_000445_133_1_7"/>
<keyword evidence="6 9" id="KW-0812">Transmembrane</keyword>
<evidence type="ECO:0000259" key="11">
    <source>
        <dbReference type="PROSITE" id="PS50112"/>
    </source>
</evidence>
<keyword evidence="12" id="KW-0808">Transferase</keyword>
<dbReference type="InterPro" id="IPR004010">
    <property type="entry name" value="Double_Cache_2"/>
</dbReference>
<dbReference type="CDD" id="cd00082">
    <property type="entry name" value="HisKA"/>
    <property type="match status" value="1"/>
</dbReference>
<dbReference type="InterPro" id="IPR036097">
    <property type="entry name" value="HisK_dim/P_sf"/>
</dbReference>
<dbReference type="PANTHER" id="PTHR43065">
    <property type="entry name" value="SENSOR HISTIDINE KINASE"/>
    <property type="match status" value="1"/>
</dbReference>
<dbReference type="SUPFAM" id="SSF47384">
    <property type="entry name" value="Homodimeric domain of signal transducing histidine kinase"/>
    <property type="match status" value="1"/>
</dbReference>
<keyword evidence="12" id="KW-0418">Kinase</keyword>
<dbReference type="InterPro" id="IPR036890">
    <property type="entry name" value="HATPase_C_sf"/>
</dbReference>
<dbReference type="InterPro" id="IPR004358">
    <property type="entry name" value="Sig_transdc_His_kin-like_C"/>
</dbReference>
<dbReference type="InterPro" id="IPR000014">
    <property type="entry name" value="PAS"/>
</dbReference>
<dbReference type="Gene3D" id="1.10.287.130">
    <property type="match status" value="1"/>
</dbReference>
<dbReference type="AlphaFoldDB" id="C6BYJ2"/>
<dbReference type="InterPro" id="IPR005467">
    <property type="entry name" value="His_kinase_dom"/>
</dbReference>
<accession>C6BYJ2</accession>
<dbReference type="Pfam" id="PF08269">
    <property type="entry name" value="dCache_2"/>
    <property type="match status" value="1"/>
</dbReference>
<feature type="transmembrane region" description="Helical" evidence="9">
    <location>
        <begin position="337"/>
        <end position="359"/>
    </location>
</feature>
<dbReference type="PROSITE" id="PS50112">
    <property type="entry name" value="PAS"/>
    <property type="match status" value="1"/>
</dbReference>
<evidence type="ECO:0000256" key="1">
    <source>
        <dbReference type="ARBA" id="ARBA00000085"/>
    </source>
</evidence>
<dbReference type="GO" id="GO:0000155">
    <property type="term" value="F:phosphorelay sensor kinase activity"/>
    <property type="evidence" value="ECO:0007669"/>
    <property type="project" value="InterPro"/>
</dbReference>
<evidence type="ECO:0000256" key="9">
    <source>
        <dbReference type="SAM" id="Phobius"/>
    </source>
</evidence>
<gene>
    <name evidence="12" type="ordered locus">Desal_0717</name>
</gene>
<dbReference type="SMART" id="SM00387">
    <property type="entry name" value="HATPase_c"/>
    <property type="match status" value="1"/>
</dbReference>
<keyword evidence="4" id="KW-1003">Cell membrane</keyword>
<dbReference type="KEGG" id="dsa:Desal_0717"/>
<dbReference type="Pfam" id="PF00512">
    <property type="entry name" value="HisKA"/>
    <property type="match status" value="1"/>
</dbReference>
<dbReference type="SMART" id="SM00388">
    <property type="entry name" value="HisKA"/>
    <property type="match status" value="1"/>
</dbReference>
<keyword evidence="13" id="KW-1185">Reference proteome</keyword>
<dbReference type="EC" id="2.7.13.3" evidence="3"/>
<dbReference type="STRING" id="526222.Desal_0717"/>
<dbReference type="CDD" id="cd00130">
    <property type="entry name" value="PAS"/>
    <property type="match status" value="1"/>
</dbReference>
<keyword evidence="5" id="KW-0597">Phosphoprotein</keyword>
<dbReference type="RefSeq" id="WP_015850602.1">
    <property type="nucleotide sequence ID" value="NC_012881.1"/>
</dbReference>
<evidence type="ECO:0000256" key="7">
    <source>
        <dbReference type="ARBA" id="ARBA00022989"/>
    </source>
</evidence>
<feature type="domain" description="PAS" evidence="11">
    <location>
        <begin position="421"/>
        <end position="495"/>
    </location>
</feature>
<dbReference type="SUPFAM" id="SSF55874">
    <property type="entry name" value="ATPase domain of HSP90 chaperone/DNA topoisomerase II/histidine kinase"/>
    <property type="match status" value="1"/>
</dbReference>
<comment type="subcellular location">
    <subcellularLocation>
        <location evidence="2">Cell membrane</location>
        <topology evidence="2">Multi-pass membrane protein</topology>
    </subcellularLocation>
</comment>
<dbReference type="Pfam" id="PF02518">
    <property type="entry name" value="HATPase_c"/>
    <property type="match status" value="1"/>
</dbReference>
<reference evidence="12 13" key="1">
    <citation type="submission" date="2009-06" db="EMBL/GenBank/DDBJ databases">
        <title>Complete sequence of Desulfovibrio salexigens DSM 2638.</title>
        <authorList>
            <consortium name="US DOE Joint Genome Institute"/>
            <person name="Lucas S."/>
            <person name="Copeland A."/>
            <person name="Lapidus A."/>
            <person name="Glavina del Rio T."/>
            <person name="Tice H."/>
            <person name="Bruce D."/>
            <person name="Goodwin L."/>
            <person name="Pitluck S."/>
            <person name="Munk A.C."/>
            <person name="Brettin T."/>
            <person name="Detter J.C."/>
            <person name="Han C."/>
            <person name="Tapia R."/>
            <person name="Larimer F."/>
            <person name="Land M."/>
            <person name="Hauser L."/>
            <person name="Kyrpides N."/>
            <person name="Anderson I."/>
            <person name="Wall J.D."/>
            <person name="Arkin A.P."/>
            <person name="Dehal P."/>
            <person name="Chivian D."/>
            <person name="Giles B."/>
            <person name="Hazen T.C."/>
        </authorList>
    </citation>
    <scope>NUCLEOTIDE SEQUENCE [LARGE SCALE GENOMIC DNA]</scope>
    <source>
        <strain evidence="13">ATCC 14822 / DSM 2638 / NCIMB 8403 / VKM B-1763</strain>
    </source>
</reference>
<comment type="catalytic activity">
    <reaction evidence="1">
        <text>ATP + protein L-histidine = ADP + protein N-phospho-L-histidine.</text>
        <dbReference type="EC" id="2.7.13.3"/>
    </reaction>
</comment>
<dbReference type="Proteomes" id="UP000002601">
    <property type="component" value="Chromosome"/>
</dbReference>
<dbReference type="SMART" id="SM01049">
    <property type="entry name" value="Cache_2"/>
    <property type="match status" value="1"/>
</dbReference>
<sequence length="805" mass="90810">MKSIVTILSRSILTLCFSSILVFGGITAYYMVSSYQEELEEAEAEIMGSVQESLKEDVLRIQDYINFSRNAARSTSLTSIKNSILEGHSLAMNIYERYKNTMAEDELKQLIKTTLAAMIYEFDDSYLFIISMDGVLELHTDAPDTVGQNVLNSKTSDSRYILKEMISLAAKRGEGYIDYLWPKPGNPDVPYEKTSYIKLFEPYQWVLGTGNYQDTINKHTQDLVLRRLNKLNANGNEYFAGTLKGTSLLGENQGRNIIELKSSDGIYIVQEFIEKAKSGGGYITYKSPSISSGFKTYKKMSYCASVPGWDWVIGANVNIERLEEKLQQKKVQLWDTLLLHIAAVTSIICLFSLITMFFAGQFKRVLADNFSSFENFFRKGTNSTVKIDRSKIDFTEFDNMAALANNMIDSRESAKSQLLKSEITYREIFNATKDAIAVMDIQKRVFTDVNQTFLDFFGMERTESIGMSPELISFNSPPYDNKYAAELFNKALSGESVHFEWMVKKKTGEPFWTDNLARVATIGGQKRLLIVMRDITERRKMQKIMVQNEKMMSIGGLAAGMAHEINNPLGIIMQVTQNIIRRTSPTLKSNIPVAEKCNIDLDNLRNYMDKRGINEYLRSIQEAGTRAAAIVKSMLEFSRKSNSSKSSGRIEPVIETALSLAANDYDFKKKYDFKTIKIIRDFNSSPMFNFTEMEISQVILNLIKNAAQALIEEKSPHKIPTITIRTSSDENFVRIEIEDNGPGIPHEDLKKIFEPFYSTKGPGVGTGLGLSVSYYIITHNHGGTITADSNPGEGTRFTISLPILT</sequence>
<dbReference type="NCBIfam" id="TIGR00229">
    <property type="entry name" value="sensory_box"/>
    <property type="match status" value="1"/>
</dbReference>
<dbReference type="InterPro" id="IPR035965">
    <property type="entry name" value="PAS-like_dom_sf"/>
</dbReference>
<evidence type="ECO:0000313" key="12">
    <source>
        <dbReference type="EMBL" id="ACS78783.1"/>
    </source>
</evidence>
<feature type="transmembrane region" description="Helical" evidence="9">
    <location>
        <begin position="12"/>
        <end position="32"/>
    </location>
</feature>
<dbReference type="InterPro" id="IPR003661">
    <property type="entry name" value="HisK_dim/P_dom"/>
</dbReference>
<dbReference type="Pfam" id="PF13426">
    <property type="entry name" value="PAS_9"/>
    <property type="match status" value="1"/>
</dbReference>
<dbReference type="PRINTS" id="PR00344">
    <property type="entry name" value="BCTRLSENSOR"/>
</dbReference>
<keyword evidence="8 9" id="KW-0472">Membrane</keyword>
<dbReference type="Gene3D" id="3.30.450.20">
    <property type="entry name" value="PAS domain"/>
    <property type="match status" value="3"/>
</dbReference>
<dbReference type="SUPFAM" id="SSF55785">
    <property type="entry name" value="PYP-like sensor domain (PAS domain)"/>
    <property type="match status" value="1"/>
</dbReference>
<proteinExistence type="predicted"/>
<dbReference type="OrthoDB" id="5341439at2"/>